<evidence type="ECO:0008006" key="7">
    <source>
        <dbReference type="Google" id="ProtNLM"/>
    </source>
</evidence>
<organism evidence="5 6">
    <name type="scientific">Hibiscus sabdariffa</name>
    <name type="common">roselle</name>
    <dbReference type="NCBI Taxonomy" id="183260"/>
    <lineage>
        <taxon>Eukaryota</taxon>
        <taxon>Viridiplantae</taxon>
        <taxon>Streptophyta</taxon>
        <taxon>Embryophyta</taxon>
        <taxon>Tracheophyta</taxon>
        <taxon>Spermatophyta</taxon>
        <taxon>Magnoliopsida</taxon>
        <taxon>eudicotyledons</taxon>
        <taxon>Gunneridae</taxon>
        <taxon>Pentapetalae</taxon>
        <taxon>rosids</taxon>
        <taxon>malvids</taxon>
        <taxon>Malvales</taxon>
        <taxon>Malvaceae</taxon>
        <taxon>Malvoideae</taxon>
        <taxon>Hibiscus</taxon>
    </lineage>
</organism>
<comment type="cofactor">
    <cofactor evidence="1 4">
        <name>pyridoxal 5'-phosphate</name>
        <dbReference type="ChEBI" id="CHEBI:597326"/>
    </cofactor>
</comment>
<dbReference type="PANTHER" id="PTHR11808">
    <property type="entry name" value="TRANS-SULFURATION ENZYME FAMILY MEMBER"/>
    <property type="match status" value="1"/>
</dbReference>
<evidence type="ECO:0000256" key="2">
    <source>
        <dbReference type="ARBA" id="ARBA00022898"/>
    </source>
</evidence>
<comment type="caution">
    <text evidence="5">The sequence shown here is derived from an EMBL/GenBank/DDBJ whole genome shotgun (WGS) entry which is preliminary data.</text>
</comment>
<evidence type="ECO:0000313" key="5">
    <source>
        <dbReference type="EMBL" id="KAK8987077.1"/>
    </source>
</evidence>
<evidence type="ECO:0000256" key="1">
    <source>
        <dbReference type="ARBA" id="ARBA00001933"/>
    </source>
</evidence>
<protein>
    <recommendedName>
        <fullName evidence="7">Cystathionine gamma-synthase</fullName>
    </recommendedName>
</protein>
<sequence length="192" mass="20966">MVERSLCMREDSLLLDFPRSFLVKKELTLEGRLQLSATQFKLDVEGQEPSVSTLLVNIDSEFDPYGAMSTPLYQTATFKQPSATENGPYDYTRSGNPTRDTLERLLAKLERADRAFCFTSGMAALSAVANLVGSGSVKSLVSLPCFMSHASIPNAVRDARGLTEDLVRISVGIEDVNDLIADLDDALRTGPL</sequence>
<dbReference type="Pfam" id="PF01053">
    <property type="entry name" value="Cys_Met_Meta_PP"/>
    <property type="match status" value="1"/>
</dbReference>
<keyword evidence="2 4" id="KW-0663">Pyridoxal phosphate</keyword>
<evidence type="ECO:0000256" key="3">
    <source>
        <dbReference type="ARBA" id="ARBA00023239"/>
    </source>
</evidence>
<reference evidence="5 6" key="1">
    <citation type="journal article" date="2024" name="G3 (Bethesda)">
        <title>Genome assembly of Hibiscus sabdariffa L. provides insights into metabolisms of medicinal natural products.</title>
        <authorList>
            <person name="Kim T."/>
        </authorList>
    </citation>
    <scope>NUCLEOTIDE SEQUENCE [LARGE SCALE GENOMIC DNA]</scope>
    <source>
        <strain evidence="5">TK-2024</strain>
        <tissue evidence="5">Old leaves</tissue>
    </source>
</reference>
<accession>A0ABR2PFK0</accession>
<proteinExistence type="inferred from homology"/>
<dbReference type="Proteomes" id="UP001396334">
    <property type="component" value="Unassembled WGS sequence"/>
</dbReference>
<gene>
    <name evidence="5" type="ORF">V6N11_055392</name>
</gene>
<dbReference type="SUPFAM" id="SSF53383">
    <property type="entry name" value="PLP-dependent transferases"/>
    <property type="match status" value="2"/>
</dbReference>
<dbReference type="Gene3D" id="3.40.640.10">
    <property type="entry name" value="Type I PLP-dependent aspartate aminotransferase-like (Major domain)"/>
    <property type="match status" value="1"/>
</dbReference>
<dbReference type="InterPro" id="IPR015424">
    <property type="entry name" value="PyrdxlP-dep_Trfase"/>
</dbReference>
<evidence type="ECO:0000313" key="6">
    <source>
        <dbReference type="Proteomes" id="UP001396334"/>
    </source>
</evidence>
<dbReference type="InterPro" id="IPR015421">
    <property type="entry name" value="PyrdxlP-dep_Trfase_major"/>
</dbReference>
<evidence type="ECO:0000256" key="4">
    <source>
        <dbReference type="RuleBase" id="RU362118"/>
    </source>
</evidence>
<name>A0ABR2PFK0_9ROSI</name>
<dbReference type="PANTHER" id="PTHR11808:SF50">
    <property type="entry name" value="CYSTATHIONINE BETA-LYASE"/>
    <property type="match status" value="1"/>
</dbReference>
<comment type="similarity">
    <text evidence="4">Belongs to the trans-sulfuration enzymes family.</text>
</comment>
<keyword evidence="6" id="KW-1185">Reference proteome</keyword>
<keyword evidence="3" id="KW-0456">Lyase</keyword>
<dbReference type="EMBL" id="JBBPBN010000061">
    <property type="protein sequence ID" value="KAK8987077.1"/>
    <property type="molecule type" value="Genomic_DNA"/>
</dbReference>
<dbReference type="InterPro" id="IPR000277">
    <property type="entry name" value="Cys/Met-Metab_PyrdxlP-dep_enz"/>
</dbReference>